<evidence type="ECO:0000256" key="6">
    <source>
        <dbReference type="ARBA" id="ARBA00023014"/>
    </source>
</evidence>
<dbReference type="InterPro" id="IPR036136">
    <property type="entry name" value="Nit/Sulf_reduc_fer-like_dom_sf"/>
</dbReference>
<keyword evidence="3" id="KW-0479">Metal-binding</keyword>
<evidence type="ECO:0000256" key="3">
    <source>
        <dbReference type="ARBA" id="ARBA00022723"/>
    </source>
</evidence>
<evidence type="ECO:0000259" key="7">
    <source>
        <dbReference type="Pfam" id="PF03460"/>
    </source>
</evidence>
<keyword evidence="6" id="KW-0411">Iron-sulfur</keyword>
<dbReference type="AlphaFoldDB" id="F0J6Z1"/>
<dbReference type="Gene3D" id="3.30.413.10">
    <property type="entry name" value="Sulfite Reductase Hemoprotein, domain 1"/>
    <property type="match status" value="1"/>
</dbReference>
<dbReference type="EC" id="1.14.13.83" evidence="8"/>
<gene>
    <name evidence="8" type="primary">cobG</name>
    <name evidence="8" type="ordered locus">ACMV_P1_00620</name>
</gene>
<dbReference type="Pfam" id="PF03460">
    <property type="entry name" value="NIR_SIR_ferr"/>
    <property type="match status" value="1"/>
</dbReference>
<proteinExistence type="predicted"/>
<evidence type="ECO:0000256" key="1">
    <source>
        <dbReference type="ARBA" id="ARBA00022485"/>
    </source>
</evidence>
<evidence type="ECO:0000256" key="5">
    <source>
        <dbReference type="ARBA" id="ARBA00023004"/>
    </source>
</evidence>
<evidence type="ECO:0000313" key="8">
    <source>
        <dbReference type="EMBL" id="BAJ82858.1"/>
    </source>
</evidence>
<dbReference type="OrthoDB" id="7459360at2"/>
<dbReference type="EMBL" id="AP012036">
    <property type="protein sequence ID" value="BAJ82858.1"/>
    <property type="molecule type" value="Genomic_DNA"/>
</dbReference>
<reference evidence="8 9" key="1">
    <citation type="submission" date="2010-12" db="EMBL/GenBank/DDBJ databases">
        <title>Whole genome sequence of Acidiphilium multivorum AIU301.</title>
        <authorList>
            <person name="Narita-Yamada S."/>
            <person name="Nakamura S."/>
            <person name="Ito N."/>
            <person name="Takarada H."/>
            <person name="Katano Y."/>
            <person name="Nakazawa H."/>
            <person name="Hosoyama A."/>
            <person name="Yamada R."/>
            <person name="Fujita N."/>
        </authorList>
    </citation>
    <scope>NUCLEOTIDE SEQUENCE [LARGE SCALE GENOMIC DNA]</scope>
    <source>
        <strain evidence="9">DSM 11245 / JCM 8867 / AIU301</strain>
        <plasmid evidence="8 9">pACMV1</plasmid>
    </source>
</reference>
<dbReference type="Proteomes" id="UP000007100">
    <property type="component" value="Plasmid pACMV1"/>
</dbReference>
<dbReference type="PANTHER" id="PTHR32439:SF9">
    <property type="entry name" value="BLR3264 PROTEIN"/>
    <property type="match status" value="1"/>
</dbReference>
<keyword evidence="5" id="KW-0408">Iron</keyword>
<organism evidence="8 9">
    <name type="scientific">Acidiphilium multivorum (strain DSM 11245 / JCM 8867 / NBRC 100883 / AIU 301)</name>
    <dbReference type="NCBI Taxonomy" id="926570"/>
    <lineage>
        <taxon>Bacteria</taxon>
        <taxon>Pseudomonadati</taxon>
        <taxon>Pseudomonadota</taxon>
        <taxon>Alphaproteobacteria</taxon>
        <taxon>Acetobacterales</taxon>
        <taxon>Acidocellaceae</taxon>
        <taxon>Acidiphilium</taxon>
    </lineage>
</organism>
<keyword evidence="4 8" id="KW-0560">Oxidoreductase</keyword>
<dbReference type="InterPro" id="IPR051329">
    <property type="entry name" value="NIR_SIR_4Fe-4S"/>
</dbReference>
<dbReference type="InterPro" id="IPR005117">
    <property type="entry name" value="NiRdtase/SiRdtase_haem-b_fer"/>
</dbReference>
<keyword evidence="8" id="KW-0614">Plasmid</keyword>
<dbReference type="InterPro" id="IPR045854">
    <property type="entry name" value="NO2/SO3_Rdtase_4Fe4S_sf"/>
</dbReference>
<accession>F0J6Z1</accession>
<dbReference type="SUPFAM" id="SSF56014">
    <property type="entry name" value="Nitrite and sulphite reductase 4Fe-4S domain-like"/>
    <property type="match status" value="1"/>
</dbReference>
<dbReference type="RefSeq" id="WP_007422875.1">
    <property type="nucleotide sequence ID" value="NC_015178.1"/>
</dbReference>
<dbReference type="Gene3D" id="3.90.480.20">
    <property type="match status" value="1"/>
</dbReference>
<dbReference type="KEGG" id="amv:ACMV_P1_00620"/>
<keyword evidence="2" id="KW-0349">Heme</keyword>
<sequence length="382" mass="39154">MSEPEIRGWCPGALTPMASADGLVVRLRPPLGRLSSAQARAVAAAAVRFGSGEVELTSRANLQIRGVAEADHAALLAELAAHGLVDPDPETERARAIAIAPFYREAAEITSLANILTEALRAAPLPSKFGATLDIGSAPVLAGTAADLRLERAADGRLVLRPDGSATGWPVTAETLPAILTKLIGWFLETGGVRNGRGRMRKHLIGKHDLPGGCNVAPALPAALPKPGPVGDGQLAIVAFGLMPAQTLSALADLSAEIRLTPWRGVFMPGLRALPALSGILAYPEDPLLRVHACTGRLGCPQALAETRALARALAPKLAAGQSLHVSGCAKGCAHPGPCGLVLTATPKGFDLARDASAGAPPLRPALSPAALLATPYPFGAP</sequence>
<dbReference type="SUPFAM" id="SSF55124">
    <property type="entry name" value="Nitrite/Sulfite reductase N-terminal domain-like"/>
    <property type="match status" value="2"/>
</dbReference>
<dbReference type="PANTHER" id="PTHR32439">
    <property type="entry name" value="FERREDOXIN--NITRITE REDUCTASE, CHLOROPLASTIC"/>
    <property type="match status" value="1"/>
</dbReference>
<geneLocation type="plasmid" evidence="8 9">
    <name>pACMV1</name>
</geneLocation>
<keyword evidence="1" id="KW-0004">4Fe-4S</keyword>
<dbReference type="HOGENOM" id="CLU_015667_3_2_5"/>
<evidence type="ECO:0000256" key="4">
    <source>
        <dbReference type="ARBA" id="ARBA00023002"/>
    </source>
</evidence>
<keyword evidence="9" id="KW-1185">Reference proteome</keyword>
<dbReference type="GO" id="GO:0046872">
    <property type="term" value="F:metal ion binding"/>
    <property type="evidence" value="ECO:0007669"/>
    <property type="project" value="UniProtKB-KW"/>
</dbReference>
<dbReference type="GO" id="GO:0051539">
    <property type="term" value="F:4 iron, 4 sulfur cluster binding"/>
    <property type="evidence" value="ECO:0007669"/>
    <property type="project" value="UniProtKB-KW"/>
</dbReference>
<evidence type="ECO:0000256" key="2">
    <source>
        <dbReference type="ARBA" id="ARBA00022617"/>
    </source>
</evidence>
<dbReference type="GO" id="GO:0043818">
    <property type="term" value="F:precorrin-3B synthase activity"/>
    <property type="evidence" value="ECO:0007669"/>
    <property type="project" value="UniProtKB-EC"/>
</dbReference>
<name>F0J6Z1_ACIMA</name>
<protein>
    <submittedName>
        <fullName evidence="8">Precorrin-3B synthase</fullName>
        <ecNumber evidence="8">1.14.13.83</ecNumber>
    </submittedName>
</protein>
<feature type="domain" description="Nitrite/Sulfite reductase ferredoxin-like" evidence="7">
    <location>
        <begin position="18"/>
        <end position="81"/>
    </location>
</feature>
<evidence type="ECO:0000313" key="9">
    <source>
        <dbReference type="Proteomes" id="UP000007100"/>
    </source>
</evidence>